<evidence type="ECO:0000256" key="2">
    <source>
        <dbReference type="ARBA" id="ARBA00022448"/>
    </source>
</evidence>
<feature type="domain" description="TonB-dependent receptor-like beta-barrel" evidence="10">
    <location>
        <begin position="277"/>
        <end position="706"/>
    </location>
</feature>
<feature type="signal peptide" evidence="9">
    <location>
        <begin position="1"/>
        <end position="27"/>
    </location>
</feature>
<dbReference type="Proteomes" id="UP000575241">
    <property type="component" value="Unassembled WGS sequence"/>
</dbReference>
<proteinExistence type="inferred from homology"/>
<dbReference type="AlphaFoldDB" id="A0A7W7K278"/>
<comment type="subcellular location">
    <subcellularLocation>
        <location evidence="1 8">Cell outer membrane</location>
        <topology evidence="1 8">Multi-pass membrane protein</topology>
    </subcellularLocation>
</comment>
<dbReference type="InterPro" id="IPR000531">
    <property type="entry name" value="Beta-barrel_TonB"/>
</dbReference>
<sequence length="743" mass="80149">MSVRSRLSLLSLPLLALTVAMPQVAFAQQAEPQKDAEDSEEIVVTAARTVLPPNALPLTIDVIDKQRLDQQIAISGSVTDAVANLTPSFSPTRQKLSGAGETLRGRSPLYAINGIPQSTPMRDGSRDGFTIDGFFVDRVELIYGSNALQGIGGTGGIVNQVTVGAPKTEGFSGRVLLQGTADNDFSKDGLGGKAAGLVQWKSGRFDATFGAAYEKRGVFYDGDGRRVGLNLTQGETQDSKTVSLFSRIGYQVGDTGRIDLIASRFELKGDGDYIAVVGNRATGLPTSATRGDAPGKPAASRTESVALTYTDTSLGGGNFVGQIFFNRTHDTFGGEILPIATFQDPTLDPTEKLFDQSENRSRKLGAKLSYERAVPGFEALTATIGFDALVDKTEQRLIATNRVWVPPSDFRSLAPFVQGNLKLFGGKLRLAGGARYENVAIKIDDYHTLASTTYVAPNKATYGGVAVAGGKPKFEDLLFNGGVIVEPVTGIRAYASYAEGFTVPDIGRITRAIRVTGVDLDNYLDISPIVSNNREIGVEVKRGPLDGSVTYFWSSSDKGQLLIARAAGIFDVQRQRVEIQGLEVNLGVKLPVPGLKASVGYATLHGRYDADTVPDGKVDTDLDGTNISPDRVNLAADYQNGPFSARVQTQFYLSRHFNGKARAIDDANPLHPQKLYMNDFGGYVLTDAYVRYQTKLGGLSLSVANLFDKMYIDYASDTRLPNDNTVFYAGRGRTFTLSWDYRF</sequence>
<evidence type="ECO:0000256" key="5">
    <source>
        <dbReference type="ARBA" id="ARBA00023077"/>
    </source>
</evidence>
<keyword evidence="3 8" id="KW-1134">Transmembrane beta strand</keyword>
<gene>
    <name evidence="11" type="ORF">HNP52_002109</name>
</gene>
<dbReference type="Gene3D" id="2.40.170.20">
    <property type="entry name" value="TonB-dependent receptor, beta-barrel domain"/>
    <property type="match status" value="1"/>
</dbReference>
<keyword evidence="4 8" id="KW-0812">Transmembrane</keyword>
<keyword evidence="2 8" id="KW-0813">Transport</keyword>
<dbReference type="InterPro" id="IPR036942">
    <property type="entry name" value="Beta-barrel_TonB_sf"/>
</dbReference>
<dbReference type="InterPro" id="IPR037066">
    <property type="entry name" value="Plug_dom_sf"/>
</dbReference>
<dbReference type="EMBL" id="JACHLN010000002">
    <property type="protein sequence ID" value="MBB4839040.1"/>
    <property type="molecule type" value="Genomic_DNA"/>
</dbReference>
<evidence type="ECO:0000256" key="8">
    <source>
        <dbReference type="PROSITE-ProRule" id="PRU01360"/>
    </source>
</evidence>
<dbReference type="RefSeq" id="WP_184166515.1">
    <property type="nucleotide sequence ID" value="NZ_JACHLN010000002.1"/>
</dbReference>
<dbReference type="SUPFAM" id="SSF56935">
    <property type="entry name" value="Porins"/>
    <property type="match status" value="1"/>
</dbReference>
<evidence type="ECO:0000313" key="11">
    <source>
        <dbReference type="EMBL" id="MBB4839040.1"/>
    </source>
</evidence>
<dbReference type="PANTHER" id="PTHR30069:SF42">
    <property type="entry name" value="FERRIC AEROBACTIN RECEPTOR"/>
    <property type="match status" value="1"/>
</dbReference>
<keyword evidence="7 8" id="KW-0998">Cell outer membrane</keyword>
<protein>
    <submittedName>
        <fullName evidence="11">Iron complex outermembrane receptor protein</fullName>
    </submittedName>
</protein>
<evidence type="ECO:0000256" key="4">
    <source>
        <dbReference type="ARBA" id="ARBA00022692"/>
    </source>
</evidence>
<dbReference type="Gene3D" id="2.170.130.10">
    <property type="entry name" value="TonB-dependent receptor, plug domain"/>
    <property type="match status" value="1"/>
</dbReference>
<evidence type="ECO:0000256" key="1">
    <source>
        <dbReference type="ARBA" id="ARBA00004571"/>
    </source>
</evidence>
<keyword evidence="5" id="KW-0798">TonB box</keyword>
<evidence type="ECO:0000256" key="6">
    <source>
        <dbReference type="ARBA" id="ARBA00023136"/>
    </source>
</evidence>
<keyword evidence="6 8" id="KW-0472">Membrane</keyword>
<evidence type="ECO:0000259" key="10">
    <source>
        <dbReference type="Pfam" id="PF00593"/>
    </source>
</evidence>
<dbReference type="Pfam" id="PF00593">
    <property type="entry name" value="TonB_dep_Rec_b-barrel"/>
    <property type="match status" value="1"/>
</dbReference>
<name>A0A7W7K278_9SPHN</name>
<keyword evidence="12" id="KW-1185">Reference proteome</keyword>
<comment type="similarity">
    <text evidence="8">Belongs to the TonB-dependent receptor family.</text>
</comment>
<dbReference type="GO" id="GO:0044718">
    <property type="term" value="P:siderophore transmembrane transport"/>
    <property type="evidence" value="ECO:0007669"/>
    <property type="project" value="TreeGrafter"/>
</dbReference>
<comment type="caution">
    <text evidence="11">The sequence shown here is derived from an EMBL/GenBank/DDBJ whole genome shotgun (WGS) entry which is preliminary data.</text>
</comment>
<feature type="chain" id="PRO_5030927741" evidence="9">
    <location>
        <begin position="28"/>
        <end position="743"/>
    </location>
</feature>
<organism evidence="11 12">
    <name type="scientific">Sphingomonas kyeonggiensis</name>
    <dbReference type="NCBI Taxonomy" id="1268553"/>
    <lineage>
        <taxon>Bacteria</taxon>
        <taxon>Pseudomonadati</taxon>
        <taxon>Pseudomonadota</taxon>
        <taxon>Alphaproteobacteria</taxon>
        <taxon>Sphingomonadales</taxon>
        <taxon>Sphingomonadaceae</taxon>
        <taxon>Sphingomonas</taxon>
    </lineage>
</organism>
<dbReference type="PANTHER" id="PTHR30069">
    <property type="entry name" value="TONB-DEPENDENT OUTER MEMBRANE RECEPTOR"/>
    <property type="match status" value="1"/>
</dbReference>
<keyword evidence="9" id="KW-0732">Signal</keyword>
<evidence type="ECO:0000313" key="12">
    <source>
        <dbReference type="Proteomes" id="UP000575241"/>
    </source>
</evidence>
<dbReference type="PROSITE" id="PS52016">
    <property type="entry name" value="TONB_DEPENDENT_REC_3"/>
    <property type="match status" value="1"/>
</dbReference>
<dbReference type="GO" id="GO:0015344">
    <property type="term" value="F:siderophore uptake transmembrane transporter activity"/>
    <property type="evidence" value="ECO:0007669"/>
    <property type="project" value="TreeGrafter"/>
</dbReference>
<accession>A0A7W7K278</accession>
<dbReference type="CDD" id="cd01347">
    <property type="entry name" value="ligand_gated_channel"/>
    <property type="match status" value="1"/>
</dbReference>
<reference evidence="11 12" key="1">
    <citation type="submission" date="2020-08" db="EMBL/GenBank/DDBJ databases">
        <title>Functional genomics of gut bacteria from endangered species of beetles.</title>
        <authorList>
            <person name="Carlos-Shanley C."/>
        </authorList>
    </citation>
    <scope>NUCLEOTIDE SEQUENCE [LARGE SCALE GENOMIC DNA]</scope>
    <source>
        <strain evidence="11 12">S00224</strain>
    </source>
</reference>
<evidence type="ECO:0000256" key="3">
    <source>
        <dbReference type="ARBA" id="ARBA00022452"/>
    </source>
</evidence>
<dbReference type="InterPro" id="IPR039426">
    <property type="entry name" value="TonB-dep_rcpt-like"/>
</dbReference>
<evidence type="ECO:0000256" key="9">
    <source>
        <dbReference type="SAM" id="SignalP"/>
    </source>
</evidence>
<keyword evidence="11" id="KW-0675">Receptor</keyword>
<dbReference type="GO" id="GO:0009279">
    <property type="term" value="C:cell outer membrane"/>
    <property type="evidence" value="ECO:0007669"/>
    <property type="project" value="UniProtKB-SubCell"/>
</dbReference>
<evidence type="ECO:0000256" key="7">
    <source>
        <dbReference type="ARBA" id="ARBA00023237"/>
    </source>
</evidence>